<evidence type="ECO:0000256" key="4">
    <source>
        <dbReference type="ARBA" id="ARBA00022980"/>
    </source>
</evidence>
<keyword evidence="9" id="KW-1185">Reference proteome</keyword>
<dbReference type="InterPro" id="IPR051991">
    <property type="entry name" value="Mitoribosomal_protein_bL32"/>
</dbReference>
<comment type="subcellular location">
    <subcellularLocation>
        <location evidence="1">Mitochondrion</location>
    </subcellularLocation>
</comment>
<dbReference type="OrthoDB" id="5332616at2759"/>
<dbReference type="InterPro" id="IPR011332">
    <property type="entry name" value="Ribosomal_zn-bd"/>
</dbReference>
<dbReference type="Pfam" id="PF01783">
    <property type="entry name" value="Ribosomal_L32p"/>
    <property type="match status" value="1"/>
</dbReference>
<reference evidence="8 9" key="1">
    <citation type="journal article" date="2018" name="Front. Microbiol.">
        <title>Prospects for Fungal Bioremediation of Acidic Radioactive Waste Sites: Characterization and Genome Sequence of Rhodotorula taiwanensis MD1149.</title>
        <authorList>
            <person name="Tkavc R."/>
            <person name="Matrosova V.Y."/>
            <person name="Grichenko O.E."/>
            <person name="Gostincar C."/>
            <person name="Volpe R.P."/>
            <person name="Klimenkova P."/>
            <person name="Gaidamakova E.K."/>
            <person name="Zhou C.E."/>
            <person name="Stewart B.J."/>
            <person name="Lyman M.G."/>
            <person name="Malfatti S.A."/>
            <person name="Rubinfeld B."/>
            <person name="Courtot M."/>
            <person name="Singh J."/>
            <person name="Dalgard C.L."/>
            <person name="Hamilton T."/>
            <person name="Frey K.G."/>
            <person name="Gunde-Cimerman N."/>
            <person name="Dugan L."/>
            <person name="Daly M.J."/>
        </authorList>
    </citation>
    <scope>NUCLEOTIDE SEQUENCE [LARGE SCALE GENOMIC DNA]</scope>
    <source>
        <strain evidence="8 9">MD1149</strain>
    </source>
</reference>
<dbReference type="GO" id="GO:0005762">
    <property type="term" value="C:mitochondrial large ribosomal subunit"/>
    <property type="evidence" value="ECO:0007669"/>
    <property type="project" value="TreeGrafter"/>
</dbReference>
<dbReference type="AlphaFoldDB" id="A0A2S5B3R6"/>
<evidence type="ECO:0000313" key="8">
    <source>
        <dbReference type="EMBL" id="POY71396.1"/>
    </source>
</evidence>
<evidence type="ECO:0000256" key="7">
    <source>
        <dbReference type="ARBA" id="ARBA00039935"/>
    </source>
</evidence>
<dbReference type="PANTHER" id="PTHR21026:SF2">
    <property type="entry name" value="LARGE RIBOSOMAL SUBUNIT PROTEIN BL32M"/>
    <property type="match status" value="1"/>
</dbReference>
<dbReference type="SUPFAM" id="SSF57829">
    <property type="entry name" value="Zn-binding ribosomal proteins"/>
    <property type="match status" value="1"/>
</dbReference>
<dbReference type="EMBL" id="PJQD01000085">
    <property type="protein sequence ID" value="POY71396.1"/>
    <property type="molecule type" value="Genomic_DNA"/>
</dbReference>
<dbReference type="Proteomes" id="UP000237144">
    <property type="component" value="Unassembled WGS sequence"/>
</dbReference>
<evidence type="ECO:0000256" key="2">
    <source>
        <dbReference type="ARBA" id="ARBA00008560"/>
    </source>
</evidence>
<evidence type="ECO:0000256" key="1">
    <source>
        <dbReference type="ARBA" id="ARBA00004173"/>
    </source>
</evidence>
<organism evidence="8 9">
    <name type="scientific">Rhodotorula taiwanensis</name>
    <dbReference type="NCBI Taxonomy" id="741276"/>
    <lineage>
        <taxon>Eukaryota</taxon>
        <taxon>Fungi</taxon>
        <taxon>Dikarya</taxon>
        <taxon>Basidiomycota</taxon>
        <taxon>Pucciniomycotina</taxon>
        <taxon>Microbotryomycetes</taxon>
        <taxon>Sporidiobolales</taxon>
        <taxon>Sporidiobolaceae</taxon>
        <taxon>Rhodotorula</taxon>
    </lineage>
</organism>
<proteinExistence type="inferred from homology"/>
<name>A0A2S5B3R6_9BASI</name>
<dbReference type="GO" id="GO:0003735">
    <property type="term" value="F:structural constituent of ribosome"/>
    <property type="evidence" value="ECO:0007669"/>
    <property type="project" value="InterPro"/>
</dbReference>
<keyword evidence="5" id="KW-0496">Mitochondrion</keyword>
<evidence type="ECO:0000256" key="6">
    <source>
        <dbReference type="ARBA" id="ARBA00023274"/>
    </source>
</evidence>
<evidence type="ECO:0000256" key="5">
    <source>
        <dbReference type="ARBA" id="ARBA00023128"/>
    </source>
</evidence>
<keyword evidence="4" id="KW-0689">Ribosomal protein</keyword>
<comment type="caution">
    <text evidence="8">The sequence shown here is derived from an EMBL/GenBank/DDBJ whole genome shotgun (WGS) entry which is preliminary data.</text>
</comment>
<sequence length="151" mass="16136">MASIALATLQTARQPARQLVGAFVLRTTASTSTSSSRPTSLYTALTSAWAPALPTAALPSLASLIPDTLAGLRELLPPWLLAAPKRRTTHGAKRMRSSNKGLKDKQNIVSCPACGSPKLAHHLCHECHTAFRREIHREARGTGVPAETPQL</sequence>
<evidence type="ECO:0000313" key="9">
    <source>
        <dbReference type="Proteomes" id="UP000237144"/>
    </source>
</evidence>
<gene>
    <name evidence="8" type="ORF">BMF94_5708</name>
</gene>
<keyword evidence="6" id="KW-0687">Ribonucleoprotein</keyword>
<protein>
    <recommendedName>
        <fullName evidence="7">Large ribosomal subunit protein bL32m</fullName>
    </recommendedName>
</protein>
<dbReference type="NCBIfam" id="TIGR01031">
    <property type="entry name" value="rpmF_bact"/>
    <property type="match status" value="1"/>
</dbReference>
<dbReference type="PANTHER" id="PTHR21026">
    <property type="entry name" value="39S RIBOSOMAL PROTEIN L32, MITOCHONDRIAL"/>
    <property type="match status" value="1"/>
</dbReference>
<comment type="similarity">
    <text evidence="2">Belongs to the bacterial ribosomal protein bL32 family.</text>
</comment>
<evidence type="ECO:0000256" key="3">
    <source>
        <dbReference type="ARBA" id="ARBA00022946"/>
    </source>
</evidence>
<dbReference type="STRING" id="741276.A0A2S5B3R6"/>
<dbReference type="InterPro" id="IPR002677">
    <property type="entry name" value="Ribosomal_bL32"/>
</dbReference>
<accession>A0A2S5B3R6</accession>
<keyword evidence="3" id="KW-0809">Transit peptide</keyword>
<dbReference type="GO" id="GO:0006412">
    <property type="term" value="P:translation"/>
    <property type="evidence" value="ECO:0007669"/>
    <property type="project" value="InterPro"/>
</dbReference>